<accession>A5GBU8</accession>
<dbReference type="EMBL" id="CP000698">
    <property type="protein sequence ID" value="ABQ24951.1"/>
    <property type="molecule type" value="Genomic_DNA"/>
</dbReference>
<keyword evidence="1" id="KW-0732">Signal</keyword>
<keyword evidence="4" id="KW-1185">Reference proteome</keyword>
<dbReference type="OrthoDB" id="9793251at2"/>
<dbReference type="Pfam" id="PF07603">
    <property type="entry name" value="Lcl_C"/>
    <property type="match status" value="1"/>
</dbReference>
<dbReference type="PANTHER" id="PTHR35812:SF1">
    <property type="entry name" value="LIPOPROTEIN"/>
    <property type="match status" value="1"/>
</dbReference>
<dbReference type="Proteomes" id="UP000006695">
    <property type="component" value="Chromosome"/>
</dbReference>
<feature type="domain" description="Lcl C-terminal" evidence="2">
    <location>
        <begin position="63"/>
        <end position="196"/>
    </location>
</feature>
<gene>
    <name evidence="3" type="ordered locus">Gura_0741</name>
</gene>
<organism evidence="3 4">
    <name type="scientific">Geotalea uraniireducens (strain Rf4)</name>
    <name type="common">Geobacter uraniireducens</name>
    <dbReference type="NCBI Taxonomy" id="351605"/>
    <lineage>
        <taxon>Bacteria</taxon>
        <taxon>Pseudomonadati</taxon>
        <taxon>Thermodesulfobacteriota</taxon>
        <taxon>Desulfuromonadia</taxon>
        <taxon>Geobacterales</taxon>
        <taxon>Geobacteraceae</taxon>
        <taxon>Geotalea</taxon>
    </lineage>
</organism>
<dbReference type="PANTHER" id="PTHR35812">
    <property type="entry name" value="LIPOPROTEIN"/>
    <property type="match status" value="1"/>
</dbReference>
<dbReference type="KEGG" id="gur:Gura_0741"/>
<name>A5GBU8_GEOUR</name>
<dbReference type="HOGENOM" id="CLU_823263_0_0_7"/>
<dbReference type="STRING" id="351605.Gura_0741"/>
<evidence type="ECO:0000313" key="3">
    <source>
        <dbReference type="EMBL" id="ABQ24951.1"/>
    </source>
</evidence>
<evidence type="ECO:0000313" key="4">
    <source>
        <dbReference type="Proteomes" id="UP000006695"/>
    </source>
</evidence>
<feature type="chain" id="PRO_5002683397" description="Lcl C-terminal domain-containing protein" evidence="1">
    <location>
        <begin position="22"/>
        <end position="337"/>
    </location>
</feature>
<evidence type="ECO:0000259" key="2">
    <source>
        <dbReference type="Pfam" id="PF07603"/>
    </source>
</evidence>
<protein>
    <recommendedName>
        <fullName evidence="2">Lcl C-terminal domain-containing protein</fullName>
    </recommendedName>
</protein>
<dbReference type="RefSeq" id="WP_011937675.1">
    <property type="nucleotide sequence ID" value="NC_009483.1"/>
</dbReference>
<evidence type="ECO:0000256" key="1">
    <source>
        <dbReference type="SAM" id="SignalP"/>
    </source>
</evidence>
<proteinExistence type="predicted"/>
<dbReference type="AlphaFoldDB" id="A5GBU8"/>
<sequence length="337" mass="34697">MNKLITALSLVCLTIAAVAFAVTTGTIQLPKTGQTTSYAAGDDGALQKGAVAPSPRFADNADGTVTDNLTGLVWLKNANCTDTVGGINRADGYLTWADALTWSNNLASGACGLSDGSTAGQWRLPNSTELDSLVDIEHRGPALPAGHPFTGAQLGIYWSSSSSAGDNTYGWGIDMNTGDIDHGYPKSIGLYVWPVRAVQGNIKPDAATVKAAYDTVNDNVNYLCSADVNNDIATATAQDLSYAGGTLSVHVTPTAGTSFPVTVVYTMDNFVAGPYIVSGSQTALITSPSGWTATGSLTGTGSVISSLLSNMVNTSGTTTGTLTVNGYPYDYATGAYK</sequence>
<dbReference type="InterPro" id="IPR011460">
    <property type="entry name" value="Lcl_C"/>
</dbReference>
<reference evidence="3 4" key="1">
    <citation type="submission" date="2007-05" db="EMBL/GenBank/DDBJ databases">
        <title>Complete sequence of Geobacter uraniireducens Rf4.</title>
        <authorList>
            <consortium name="US DOE Joint Genome Institute"/>
            <person name="Copeland A."/>
            <person name="Lucas S."/>
            <person name="Lapidus A."/>
            <person name="Barry K."/>
            <person name="Detter J.C."/>
            <person name="Glavina del Rio T."/>
            <person name="Hammon N."/>
            <person name="Israni S."/>
            <person name="Dalin E."/>
            <person name="Tice H."/>
            <person name="Pitluck S."/>
            <person name="Chertkov O."/>
            <person name="Brettin T."/>
            <person name="Bruce D."/>
            <person name="Han C."/>
            <person name="Schmutz J."/>
            <person name="Larimer F."/>
            <person name="Land M."/>
            <person name="Hauser L."/>
            <person name="Kyrpides N."/>
            <person name="Mikhailova N."/>
            <person name="Shelobolina E."/>
            <person name="Aklujkar M."/>
            <person name="Lovley D."/>
            <person name="Richardson P."/>
        </authorList>
    </citation>
    <scope>NUCLEOTIDE SEQUENCE [LARGE SCALE GENOMIC DNA]</scope>
    <source>
        <strain evidence="3 4">Rf4</strain>
    </source>
</reference>
<feature type="signal peptide" evidence="1">
    <location>
        <begin position="1"/>
        <end position="21"/>
    </location>
</feature>